<gene>
    <name evidence="2" type="ORF">HC175_11985</name>
</gene>
<name>A0ABX1D363_9FLAO</name>
<keyword evidence="3" id="KW-1185">Reference proteome</keyword>
<reference evidence="2 3" key="1">
    <citation type="submission" date="2020-03" db="EMBL/GenBank/DDBJ databases">
        <title>Salinimicrobium sp. nov, isolated from SCS.</title>
        <authorList>
            <person name="Cao W.R."/>
        </authorList>
    </citation>
    <scope>NUCLEOTIDE SEQUENCE [LARGE SCALE GENOMIC DNA]</scope>
    <source>
        <strain evidence="3">J15B91</strain>
    </source>
</reference>
<keyword evidence="1" id="KW-1133">Transmembrane helix</keyword>
<sequence length="141" mass="15009">MKSHILIAVSMIIGGANQGLSQKIETGSIEQNSTYEYHIKKRNQNRTGGWVAVGGGVGLIVFGVANNFDKTFCMFECEGVDPNEGIWPAYVGAASVVGSIPLFVAARKHGKAAKLEMSGDPVVFKSYGQSALGFSLKLNLN</sequence>
<evidence type="ECO:0000313" key="3">
    <source>
        <dbReference type="Proteomes" id="UP000703674"/>
    </source>
</evidence>
<evidence type="ECO:0000256" key="1">
    <source>
        <dbReference type="SAM" id="Phobius"/>
    </source>
</evidence>
<organism evidence="2 3">
    <name type="scientific">Salinimicrobium oceani</name>
    <dbReference type="NCBI Taxonomy" id="2722702"/>
    <lineage>
        <taxon>Bacteria</taxon>
        <taxon>Pseudomonadati</taxon>
        <taxon>Bacteroidota</taxon>
        <taxon>Flavobacteriia</taxon>
        <taxon>Flavobacteriales</taxon>
        <taxon>Flavobacteriaceae</taxon>
        <taxon>Salinimicrobium</taxon>
    </lineage>
</organism>
<dbReference type="Proteomes" id="UP000703674">
    <property type="component" value="Unassembled WGS sequence"/>
</dbReference>
<protein>
    <submittedName>
        <fullName evidence="2">Uncharacterized protein</fullName>
    </submittedName>
</protein>
<feature type="transmembrane region" description="Helical" evidence="1">
    <location>
        <begin position="47"/>
        <end position="65"/>
    </location>
</feature>
<feature type="transmembrane region" description="Helical" evidence="1">
    <location>
        <begin position="85"/>
        <end position="106"/>
    </location>
</feature>
<keyword evidence="1" id="KW-0812">Transmembrane</keyword>
<dbReference type="EMBL" id="JAAVJR010000006">
    <property type="protein sequence ID" value="NJW53638.1"/>
    <property type="molecule type" value="Genomic_DNA"/>
</dbReference>
<dbReference type="RefSeq" id="WP_168138741.1">
    <property type="nucleotide sequence ID" value="NZ_JAAVJR010000006.1"/>
</dbReference>
<keyword evidence="1" id="KW-0472">Membrane</keyword>
<comment type="caution">
    <text evidence="2">The sequence shown here is derived from an EMBL/GenBank/DDBJ whole genome shotgun (WGS) entry which is preliminary data.</text>
</comment>
<evidence type="ECO:0000313" key="2">
    <source>
        <dbReference type="EMBL" id="NJW53638.1"/>
    </source>
</evidence>
<proteinExistence type="predicted"/>
<accession>A0ABX1D363</accession>